<evidence type="ECO:0000256" key="2">
    <source>
        <dbReference type="ARBA" id="ARBA00022679"/>
    </source>
</evidence>
<dbReference type="KEGG" id="naz:Aazo_4918"/>
<dbReference type="EMBL" id="CP002059">
    <property type="protein sequence ID" value="ADI66054.1"/>
    <property type="molecule type" value="Genomic_DNA"/>
</dbReference>
<dbReference type="CDD" id="cd03801">
    <property type="entry name" value="GT4_PimA-like"/>
    <property type="match status" value="1"/>
</dbReference>
<dbReference type="Proteomes" id="UP000001511">
    <property type="component" value="Chromosome"/>
</dbReference>
<evidence type="ECO:0000313" key="4">
    <source>
        <dbReference type="EMBL" id="ADI66054.1"/>
    </source>
</evidence>
<evidence type="ECO:0000313" key="5">
    <source>
        <dbReference type="Proteomes" id="UP000001511"/>
    </source>
</evidence>
<proteinExistence type="predicted"/>
<evidence type="ECO:0000256" key="1">
    <source>
        <dbReference type="ARBA" id="ARBA00022676"/>
    </source>
</evidence>
<dbReference type="GO" id="GO:0016757">
    <property type="term" value="F:glycosyltransferase activity"/>
    <property type="evidence" value="ECO:0007669"/>
    <property type="project" value="UniProtKB-KW"/>
</dbReference>
<dbReference type="SUPFAM" id="SSF53756">
    <property type="entry name" value="UDP-Glycosyltransferase/glycogen phosphorylase"/>
    <property type="match status" value="1"/>
</dbReference>
<dbReference type="RefSeq" id="WP_013193064.1">
    <property type="nucleotide sequence ID" value="NC_014248.1"/>
</dbReference>
<keyword evidence="5" id="KW-1185">Reference proteome</keyword>
<dbReference type="eggNOG" id="COG0438">
    <property type="taxonomic scope" value="Bacteria"/>
</dbReference>
<accession>D7DZ33</accession>
<feature type="domain" description="Glycosyl transferase family 1" evidence="3">
    <location>
        <begin position="185"/>
        <end position="341"/>
    </location>
</feature>
<dbReference type="OrthoDB" id="9790710at2"/>
<name>D7DZ33_NOSA0</name>
<dbReference type="PANTHER" id="PTHR12526:SF510">
    <property type="entry name" value="D-INOSITOL 3-PHOSPHATE GLYCOSYLTRANSFERASE"/>
    <property type="match status" value="1"/>
</dbReference>
<dbReference type="CAZy" id="GT4">
    <property type="family name" value="Glycosyltransferase Family 4"/>
</dbReference>
<dbReference type="HOGENOM" id="CLU_009583_5_2_3"/>
<dbReference type="STRING" id="551115.Aazo_4918"/>
<dbReference type="Pfam" id="PF00534">
    <property type="entry name" value="Glycos_transf_1"/>
    <property type="match status" value="1"/>
</dbReference>
<dbReference type="Gene3D" id="3.40.50.2000">
    <property type="entry name" value="Glycogen Phosphorylase B"/>
    <property type="match status" value="2"/>
</dbReference>
<sequence length="366" mass="41213">MKYAQIQKISVIFYSILPSPYQRDLFYAISQHPSLNLKILYLESAYVDSPWPEKPLQPYEQVLPGFHLAWGLSRFHFNWHFPSTTGVDVVVLNGYMNVTTQLLLRLHAQKIPCIFWGEKMVGGSQGIKEKLQKYLAGSLKYCRAIAAIGTKAQQDYQQRFPDQPIFNIPYYCDLSTFSQDLPQRPRNPVTILFCGQIIARKGVDVLTQAFDNLIQAGLDARLLLVGREAELPQLLELLPIITRQKIEYAGFQSPENLPHFFREADIFVLPSRYDGWGVVVNQALGAGLPIICSDTVGAAYDLVETGKNGFLFPSGDVVSLTEILIYYLNNPETIAAASEQSLKKAINFSLQAGAESWIEVFQKVAR</sequence>
<gene>
    <name evidence="4" type="ordered locus">Aazo_4918</name>
</gene>
<dbReference type="InterPro" id="IPR001296">
    <property type="entry name" value="Glyco_trans_1"/>
</dbReference>
<keyword evidence="2 4" id="KW-0808">Transferase</keyword>
<keyword evidence="1" id="KW-0328">Glycosyltransferase</keyword>
<protein>
    <submittedName>
        <fullName evidence="4">Glycosyl transferase group 1</fullName>
    </submittedName>
</protein>
<dbReference type="PANTHER" id="PTHR12526">
    <property type="entry name" value="GLYCOSYLTRANSFERASE"/>
    <property type="match status" value="1"/>
</dbReference>
<evidence type="ECO:0000259" key="3">
    <source>
        <dbReference type="Pfam" id="PF00534"/>
    </source>
</evidence>
<dbReference type="AlphaFoldDB" id="D7DZ33"/>
<reference evidence="4 5" key="1">
    <citation type="journal article" date="2010" name="PLoS ONE">
        <title>Genome erosion in a nitrogen-fixing vertically transmitted endosymbiotic multicellular cyanobacterium.</title>
        <authorList>
            <person name="Ran L."/>
            <person name="Larsson J."/>
            <person name="Vigil-Stenman T."/>
            <person name="Nylander J.A."/>
            <person name="Ininbergs K."/>
            <person name="Zheng W.W."/>
            <person name="Lapidus A."/>
            <person name="Lowry S."/>
            <person name="Haselkorn R."/>
            <person name="Bergman B."/>
        </authorList>
    </citation>
    <scope>NUCLEOTIDE SEQUENCE [LARGE SCALE GENOMIC DNA]</scope>
    <source>
        <strain evidence="4 5">0708</strain>
    </source>
</reference>
<organism evidence="4 5">
    <name type="scientific">Nostoc azollae (strain 0708)</name>
    <name type="common">Anabaena azollae (strain 0708)</name>
    <dbReference type="NCBI Taxonomy" id="551115"/>
    <lineage>
        <taxon>Bacteria</taxon>
        <taxon>Bacillati</taxon>
        <taxon>Cyanobacteriota</taxon>
        <taxon>Cyanophyceae</taxon>
        <taxon>Nostocales</taxon>
        <taxon>Nostocaceae</taxon>
        <taxon>Trichormus</taxon>
    </lineage>
</organism>